<keyword evidence="2" id="KW-0963">Cytoplasm</keyword>
<evidence type="ECO:0000256" key="1">
    <source>
        <dbReference type="ARBA" id="ARBA00004496"/>
    </source>
</evidence>
<dbReference type="InterPro" id="IPR012227">
    <property type="entry name" value="TNF_rcpt-assoc_TRAF_met"/>
</dbReference>
<evidence type="ECO:0000313" key="9">
    <source>
        <dbReference type="EMBL" id="CAF1221098.1"/>
    </source>
</evidence>
<dbReference type="SUPFAM" id="SSF49599">
    <property type="entry name" value="TRAF domain-like"/>
    <property type="match status" value="1"/>
</dbReference>
<evidence type="ECO:0000256" key="2">
    <source>
        <dbReference type="ARBA" id="ARBA00022490"/>
    </source>
</evidence>
<dbReference type="PANTHER" id="PTHR10131:SF138">
    <property type="entry name" value="RE66324P"/>
    <property type="match status" value="1"/>
</dbReference>
<dbReference type="GO" id="GO:0005737">
    <property type="term" value="C:cytoplasm"/>
    <property type="evidence" value="ECO:0007669"/>
    <property type="project" value="UniProtKB-SubCell"/>
</dbReference>
<sequence length="372" mass="43181">MAGFDCRNKNTMNEKYLCRSCNLLLRDPVQLLCGHRFCQACIDSQQMILDCIQCHEKTNKSEMFLDRGVVKDMTKLNIWCFFCQWTGEFKNYENHLTMKHSNRFVNGNVKNNAFSQILQLIQNVDECQKKFRIMKEMSERILSQTSPDKTSIEEQNAPDERLAQQENCIASHDGTLLWKIDNVSSRLNGNNDSVLTSPPFYTSPSGYKMCARIYLNGNNIDQSTYASIFLILMHDNCNAILKWPFDFQVIFCLYNLTDTKKHIIESFQTDIKSKSFQQPRSEMNIGSGIPEFFSSSIIQQENSPYVCNDSIYIKIMVTENSIPVSILPKIMSIDPALPVYIQQEMIQKETEKYNMQPCQLKLTLKLRQIYKK</sequence>
<dbReference type="InterPro" id="IPR001841">
    <property type="entry name" value="Znf_RING"/>
</dbReference>
<accession>A0A814XVZ8</accession>
<reference evidence="9" key="1">
    <citation type="submission" date="2021-02" db="EMBL/GenBank/DDBJ databases">
        <authorList>
            <person name="Nowell W R."/>
        </authorList>
    </citation>
    <scope>NUCLEOTIDE SEQUENCE</scope>
</reference>
<dbReference type="PROSITE" id="PS00518">
    <property type="entry name" value="ZF_RING_1"/>
    <property type="match status" value="1"/>
</dbReference>
<organism evidence="9 10">
    <name type="scientific">Adineta steineri</name>
    <dbReference type="NCBI Taxonomy" id="433720"/>
    <lineage>
        <taxon>Eukaryota</taxon>
        <taxon>Metazoa</taxon>
        <taxon>Spiralia</taxon>
        <taxon>Gnathifera</taxon>
        <taxon>Rotifera</taxon>
        <taxon>Eurotatoria</taxon>
        <taxon>Bdelloidea</taxon>
        <taxon>Adinetida</taxon>
        <taxon>Adinetidae</taxon>
        <taxon>Adineta</taxon>
    </lineage>
</organism>
<protein>
    <submittedName>
        <fullName evidence="9">Uncharacterized protein</fullName>
    </submittedName>
</protein>
<proteinExistence type="predicted"/>
<evidence type="ECO:0000256" key="4">
    <source>
        <dbReference type="ARBA" id="ARBA00022771"/>
    </source>
</evidence>
<dbReference type="GO" id="GO:0043122">
    <property type="term" value="P:regulation of canonical NF-kappaB signal transduction"/>
    <property type="evidence" value="ECO:0007669"/>
    <property type="project" value="TreeGrafter"/>
</dbReference>
<feature type="domain" description="MATH" evidence="8">
    <location>
        <begin position="173"/>
        <end position="317"/>
    </location>
</feature>
<dbReference type="GO" id="GO:0008270">
    <property type="term" value="F:zinc ion binding"/>
    <property type="evidence" value="ECO:0007669"/>
    <property type="project" value="UniProtKB-KW"/>
</dbReference>
<dbReference type="PROSITE" id="PS50089">
    <property type="entry name" value="ZF_RING_2"/>
    <property type="match status" value="1"/>
</dbReference>
<dbReference type="PANTHER" id="PTHR10131">
    <property type="entry name" value="TNF RECEPTOR ASSOCIATED FACTOR"/>
    <property type="match status" value="1"/>
</dbReference>
<dbReference type="InterPro" id="IPR002083">
    <property type="entry name" value="MATH/TRAF_dom"/>
</dbReference>
<evidence type="ECO:0000259" key="7">
    <source>
        <dbReference type="PROSITE" id="PS50089"/>
    </source>
</evidence>
<evidence type="ECO:0000256" key="6">
    <source>
        <dbReference type="PROSITE-ProRule" id="PRU00175"/>
    </source>
</evidence>
<keyword evidence="4 6" id="KW-0863">Zinc-finger</keyword>
<dbReference type="InterPro" id="IPR008974">
    <property type="entry name" value="TRAF-like"/>
</dbReference>
<evidence type="ECO:0000313" key="10">
    <source>
        <dbReference type="Proteomes" id="UP000663845"/>
    </source>
</evidence>
<dbReference type="InterPro" id="IPR017907">
    <property type="entry name" value="Znf_RING_CS"/>
</dbReference>
<dbReference type="SMART" id="SM00184">
    <property type="entry name" value="RING"/>
    <property type="match status" value="1"/>
</dbReference>
<evidence type="ECO:0000259" key="8">
    <source>
        <dbReference type="PROSITE" id="PS50144"/>
    </source>
</evidence>
<comment type="caution">
    <text evidence="9">The sequence shown here is derived from an EMBL/GenBank/DDBJ whole genome shotgun (WGS) entry which is preliminary data.</text>
</comment>
<dbReference type="Pfam" id="PF21355">
    <property type="entry name" value="TRAF-mep_MATH"/>
    <property type="match status" value="1"/>
</dbReference>
<keyword evidence="5" id="KW-0862">Zinc</keyword>
<dbReference type="SUPFAM" id="SSF57850">
    <property type="entry name" value="RING/U-box"/>
    <property type="match status" value="1"/>
</dbReference>
<dbReference type="EMBL" id="CAJNOG010000399">
    <property type="protein sequence ID" value="CAF1221098.1"/>
    <property type="molecule type" value="Genomic_DNA"/>
</dbReference>
<evidence type="ECO:0000256" key="5">
    <source>
        <dbReference type="ARBA" id="ARBA00022833"/>
    </source>
</evidence>
<evidence type="ECO:0000256" key="3">
    <source>
        <dbReference type="ARBA" id="ARBA00022723"/>
    </source>
</evidence>
<dbReference type="GO" id="GO:0042981">
    <property type="term" value="P:regulation of apoptotic process"/>
    <property type="evidence" value="ECO:0007669"/>
    <property type="project" value="InterPro"/>
</dbReference>
<dbReference type="Proteomes" id="UP000663845">
    <property type="component" value="Unassembled WGS sequence"/>
</dbReference>
<dbReference type="GO" id="GO:0007165">
    <property type="term" value="P:signal transduction"/>
    <property type="evidence" value="ECO:0007669"/>
    <property type="project" value="InterPro"/>
</dbReference>
<dbReference type="InterPro" id="IPR049342">
    <property type="entry name" value="TRAF1-6_MATH_dom"/>
</dbReference>
<dbReference type="GO" id="GO:0009898">
    <property type="term" value="C:cytoplasmic side of plasma membrane"/>
    <property type="evidence" value="ECO:0007669"/>
    <property type="project" value="TreeGrafter"/>
</dbReference>
<feature type="domain" description="RING-type" evidence="7">
    <location>
        <begin position="18"/>
        <end position="55"/>
    </location>
</feature>
<dbReference type="SMART" id="SM00061">
    <property type="entry name" value="MATH"/>
    <property type="match status" value="1"/>
</dbReference>
<keyword evidence="3" id="KW-0479">Metal-binding</keyword>
<dbReference type="PROSITE" id="PS50144">
    <property type="entry name" value="MATH"/>
    <property type="match status" value="1"/>
</dbReference>
<comment type="subcellular location">
    <subcellularLocation>
        <location evidence="1">Cytoplasm</location>
    </subcellularLocation>
</comment>
<dbReference type="Gene3D" id="2.60.210.10">
    <property type="entry name" value="Apoptosis, Tumor Necrosis Factor Receptor Associated Protein 2, Chain A"/>
    <property type="match status" value="1"/>
</dbReference>
<dbReference type="Gene3D" id="3.30.40.10">
    <property type="entry name" value="Zinc/RING finger domain, C3HC4 (zinc finger)"/>
    <property type="match status" value="1"/>
</dbReference>
<dbReference type="GO" id="GO:0005164">
    <property type="term" value="F:tumor necrosis factor receptor binding"/>
    <property type="evidence" value="ECO:0007669"/>
    <property type="project" value="TreeGrafter"/>
</dbReference>
<gene>
    <name evidence="9" type="ORF">JYZ213_LOCUS28006</name>
</gene>
<dbReference type="PIRSF" id="PIRSF015614">
    <property type="entry name" value="TRAF"/>
    <property type="match status" value="1"/>
</dbReference>
<dbReference type="InterPro" id="IPR013083">
    <property type="entry name" value="Znf_RING/FYVE/PHD"/>
</dbReference>
<dbReference type="AlphaFoldDB" id="A0A814XVZ8"/>
<name>A0A814XVZ8_9BILA</name>